<evidence type="ECO:0000256" key="9">
    <source>
        <dbReference type="ARBA" id="ARBA00023004"/>
    </source>
</evidence>
<dbReference type="GO" id="GO:0016020">
    <property type="term" value="C:membrane"/>
    <property type="evidence" value="ECO:0007669"/>
    <property type="project" value="UniProtKB-SubCell"/>
</dbReference>
<dbReference type="PANTHER" id="PTHR46206:SF5">
    <property type="entry name" value="P450, PUTATIVE (EUROFUNG)-RELATED"/>
    <property type="match status" value="1"/>
</dbReference>
<dbReference type="SUPFAM" id="SSF48264">
    <property type="entry name" value="Cytochrome P450"/>
    <property type="match status" value="1"/>
</dbReference>
<keyword evidence="4" id="KW-0349">Heme</keyword>
<keyword evidence="13" id="KW-1185">Reference proteome</keyword>
<accession>A0A6A6XT40</accession>
<dbReference type="OrthoDB" id="1844152at2759"/>
<evidence type="ECO:0000256" key="3">
    <source>
        <dbReference type="ARBA" id="ARBA00010617"/>
    </source>
</evidence>
<reference evidence="12" key="1">
    <citation type="journal article" date="2020" name="Stud. Mycol.">
        <title>101 Dothideomycetes genomes: a test case for predicting lifestyles and emergence of pathogens.</title>
        <authorList>
            <person name="Haridas S."/>
            <person name="Albert R."/>
            <person name="Binder M."/>
            <person name="Bloem J."/>
            <person name="Labutti K."/>
            <person name="Salamov A."/>
            <person name="Andreopoulos B."/>
            <person name="Baker S."/>
            <person name="Barry K."/>
            <person name="Bills G."/>
            <person name="Bluhm B."/>
            <person name="Cannon C."/>
            <person name="Castanera R."/>
            <person name="Culley D."/>
            <person name="Daum C."/>
            <person name="Ezra D."/>
            <person name="Gonzalez J."/>
            <person name="Henrissat B."/>
            <person name="Kuo A."/>
            <person name="Liang C."/>
            <person name="Lipzen A."/>
            <person name="Lutzoni F."/>
            <person name="Magnuson J."/>
            <person name="Mondo S."/>
            <person name="Nolan M."/>
            <person name="Ohm R."/>
            <person name="Pangilinan J."/>
            <person name="Park H.-J."/>
            <person name="Ramirez L."/>
            <person name="Alfaro M."/>
            <person name="Sun H."/>
            <person name="Tritt A."/>
            <person name="Yoshinaga Y."/>
            <person name="Zwiers L.-H."/>
            <person name="Turgeon B."/>
            <person name="Goodwin S."/>
            <person name="Spatafora J."/>
            <person name="Crous P."/>
            <person name="Grigoriev I."/>
        </authorList>
    </citation>
    <scope>NUCLEOTIDE SEQUENCE</scope>
    <source>
        <strain evidence="12">CBS 109.77</strain>
    </source>
</reference>
<evidence type="ECO:0000256" key="7">
    <source>
        <dbReference type="ARBA" id="ARBA00022989"/>
    </source>
</evidence>
<evidence type="ECO:0000256" key="4">
    <source>
        <dbReference type="ARBA" id="ARBA00022617"/>
    </source>
</evidence>
<comment type="similarity">
    <text evidence="3">Belongs to the cytochrome P450 family.</text>
</comment>
<evidence type="ECO:0000256" key="5">
    <source>
        <dbReference type="ARBA" id="ARBA00022692"/>
    </source>
</evidence>
<keyword evidence="5" id="KW-0812">Transmembrane</keyword>
<dbReference type="GO" id="GO:0020037">
    <property type="term" value="F:heme binding"/>
    <property type="evidence" value="ECO:0007669"/>
    <property type="project" value="InterPro"/>
</dbReference>
<dbReference type="PANTHER" id="PTHR46206">
    <property type="entry name" value="CYTOCHROME P450"/>
    <property type="match status" value="1"/>
</dbReference>
<keyword evidence="7" id="KW-1133">Transmembrane helix</keyword>
<dbReference type="Proteomes" id="UP000799757">
    <property type="component" value="Unassembled WGS sequence"/>
</dbReference>
<evidence type="ECO:0000256" key="1">
    <source>
        <dbReference type="ARBA" id="ARBA00001971"/>
    </source>
</evidence>
<sequence>MCRQLPSIFTPIIAPLIMNWSGAMKKVRTSIRQVVERRMREIDPAPHSLPKCKIDRLTQQVGALFFASSHQIRMALVYAIYSLCTHPEYVEPLRSEIMDMIHPESNGYFPNDEQRQLRKEFRTKYTDVSAQCPYWESTKKPCPRRWYVSDTLKLALVHLIMNYEVKLADEETPRSFFWTAALVPRLSTRILVRKREHTEYTKE</sequence>
<dbReference type="GO" id="GO:0016705">
    <property type="term" value="F:oxidoreductase activity, acting on paired donors, with incorporation or reduction of molecular oxygen"/>
    <property type="evidence" value="ECO:0007669"/>
    <property type="project" value="InterPro"/>
</dbReference>
<evidence type="ECO:0000313" key="12">
    <source>
        <dbReference type="EMBL" id="KAF2799620.1"/>
    </source>
</evidence>
<keyword evidence="11" id="KW-0472">Membrane</keyword>
<dbReference type="EMBL" id="MU001761">
    <property type="protein sequence ID" value="KAF2799620.1"/>
    <property type="molecule type" value="Genomic_DNA"/>
</dbReference>
<evidence type="ECO:0000256" key="8">
    <source>
        <dbReference type="ARBA" id="ARBA00023002"/>
    </source>
</evidence>
<dbReference type="GO" id="GO:0004497">
    <property type="term" value="F:monooxygenase activity"/>
    <property type="evidence" value="ECO:0007669"/>
    <property type="project" value="UniProtKB-KW"/>
</dbReference>
<proteinExistence type="inferred from homology"/>
<dbReference type="GO" id="GO:0005506">
    <property type="term" value="F:iron ion binding"/>
    <property type="evidence" value="ECO:0007669"/>
    <property type="project" value="InterPro"/>
</dbReference>
<evidence type="ECO:0000256" key="2">
    <source>
        <dbReference type="ARBA" id="ARBA00004370"/>
    </source>
</evidence>
<keyword evidence="10" id="KW-0503">Monooxygenase</keyword>
<name>A0A6A6XT40_9PLEO</name>
<evidence type="ECO:0000256" key="11">
    <source>
        <dbReference type="ARBA" id="ARBA00023136"/>
    </source>
</evidence>
<keyword evidence="6" id="KW-0479">Metal-binding</keyword>
<dbReference type="Gene3D" id="1.10.630.10">
    <property type="entry name" value="Cytochrome P450"/>
    <property type="match status" value="1"/>
</dbReference>
<protein>
    <recommendedName>
        <fullName evidence="14">Cytochrome P450</fullName>
    </recommendedName>
</protein>
<evidence type="ECO:0000313" key="13">
    <source>
        <dbReference type="Proteomes" id="UP000799757"/>
    </source>
</evidence>
<organism evidence="12 13">
    <name type="scientific">Melanomma pulvis-pyrius CBS 109.77</name>
    <dbReference type="NCBI Taxonomy" id="1314802"/>
    <lineage>
        <taxon>Eukaryota</taxon>
        <taxon>Fungi</taxon>
        <taxon>Dikarya</taxon>
        <taxon>Ascomycota</taxon>
        <taxon>Pezizomycotina</taxon>
        <taxon>Dothideomycetes</taxon>
        <taxon>Pleosporomycetidae</taxon>
        <taxon>Pleosporales</taxon>
        <taxon>Melanommataceae</taxon>
        <taxon>Melanomma</taxon>
    </lineage>
</organism>
<keyword evidence="8" id="KW-0560">Oxidoreductase</keyword>
<evidence type="ECO:0000256" key="10">
    <source>
        <dbReference type="ARBA" id="ARBA00023033"/>
    </source>
</evidence>
<comment type="cofactor">
    <cofactor evidence="1">
        <name>heme</name>
        <dbReference type="ChEBI" id="CHEBI:30413"/>
    </cofactor>
</comment>
<evidence type="ECO:0008006" key="14">
    <source>
        <dbReference type="Google" id="ProtNLM"/>
    </source>
</evidence>
<keyword evidence="9" id="KW-0408">Iron</keyword>
<evidence type="ECO:0000256" key="6">
    <source>
        <dbReference type="ARBA" id="ARBA00022723"/>
    </source>
</evidence>
<gene>
    <name evidence="12" type="ORF">K505DRAFT_332425</name>
</gene>
<dbReference type="AlphaFoldDB" id="A0A6A6XT40"/>
<comment type="subcellular location">
    <subcellularLocation>
        <location evidence="2">Membrane</location>
    </subcellularLocation>
</comment>
<dbReference type="InterPro" id="IPR036396">
    <property type="entry name" value="Cyt_P450_sf"/>
</dbReference>